<evidence type="ECO:0000313" key="2">
    <source>
        <dbReference type="EMBL" id="KAL0172643.1"/>
    </source>
</evidence>
<dbReference type="EMBL" id="JAMKFB020000016">
    <property type="protein sequence ID" value="KAL0172643.1"/>
    <property type="molecule type" value="Genomic_DNA"/>
</dbReference>
<feature type="compositionally biased region" description="Basic and acidic residues" evidence="1">
    <location>
        <begin position="35"/>
        <end position="49"/>
    </location>
</feature>
<dbReference type="AlphaFoldDB" id="A0ABD0PF09"/>
<protein>
    <recommendedName>
        <fullName evidence="4">Prolactin receptor</fullName>
    </recommendedName>
</protein>
<evidence type="ECO:0008006" key="4">
    <source>
        <dbReference type="Google" id="ProtNLM"/>
    </source>
</evidence>
<accession>A0ABD0PF09</accession>
<feature type="non-terminal residue" evidence="2">
    <location>
        <position position="65"/>
    </location>
</feature>
<evidence type="ECO:0000313" key="3">
    <source>
        <dbReference type="Proteomes" id="UP001529510"/>
    </source>
</evidence>
<dbReference type="Proteomes" id="UP001529510">
    <property type="component" value="Unassembled WGS sequence"/>
</dbReference>
<evidence type="ECO:0000256" key="1">
    <source>
        <dbReference type="SAM" id="MobiDB-lite"/>
    </source>
</evidence>
<sequence length="65" mass="7362">HSKPEPRQPPSPQPAQAEPKWLMPAACRILTPRVPLDEGEKSIQEKPDNFDSNNHRPWSTILLPS</sequence>
<reference evidence="2 3" key="1">
    <citation type="submission" date="2024-05" db="EMBL/GenBank/DDBJ databases">
        <title>Genome sequencing and assembly of Indian major carp, Cirrhinus mrigala (Hamilton, 1822).</title>
        <authorList>
            <person name="Mohindra V."/>
            <person name="Chowdhury L.M."/>
            <person name="Lal K."/>
            <person name="Jena J.K."/>
        </authorList>
    </citation>
    <scope>NUCLEOTIDE SEQUENCE [LARGE SCALE GENOMIC DNA]</scope>
    <source>
        <strain evidence="2">CM1030</strain>
        <tissue evidence="2">Blood</tissue>
    </source>
</reference>
<feature type="non-terminal residue" evidence="2">
    <location>
        <position position="1"/>
    </location>
</feature>
<comment type="caution">
    <text evidence="2">The sequence shown here is derived from an EMBL/GenBank/DDBJ whole genome shotgun (WGS) entry which is preliminary data.</text>
</comment>
<gene>
    <name evidence="2" type="ORF">M9458_032954</name>
</gene>
<feature type="region of interest" description="Disordered" evidence="1">
    <location>
        <begin position="1"/>
        <end position="20"/>
    </location>
</feature>
<proteinExistence type="predicted"/>
<keyword evidence="3" id="KW-1185">Reference proteome</keyword>
<name>A0ABD0PF09_CIRMR</name>
<organism evidence="2 3">
    <name type="scientific">Cirrhinus mrigala</name>
    <name type="common">Mrigala</name>
    <dbReference type="NCBI Taxonomy" id="683832"/>
    <lineage>
        <taxon>Eukaryota</taxon>
        <taxon>Metazoa</taxon>
        <taxon>Chordata</taxon>
        <taxon>Craniata</taxon>
        <taxon>Vertebrata</taxon>
        <taxon>Euteleostomi</taxon>
        <taxon>Actinopterygii</taxon>
        <taxon>Neopterygii</taxon>
        <taxon>Teleostei</taxon>
        <taxon>Ostariophysi</taxon>
        <taxon>Cypriniformes</taxon>
        <taxon>Cyprinidae</taxon>
        <taxon>Labeoninae</taxon>
        <taxon>Labeonini</taxon>
        <taxon>Cirrhinus</taxon>
    </lineage>
</organism>
<feature type="region of interest" description="Disordered" evidence="1">
    <location>
        <begin position="34"/>
        <end position="65"/>
    </location>
</feature>